<evidence type="ECO:0000313" key="1">
    <source>
        <dbReference type="EMBL" id="JAI06445.1"/>
    </source>
</evidence>
<proteinExistence type="predicted"/>
<protein>
    <submittedName>
        <fullName evidence="1">Uncharacterized protein</fullName>
    </submittedName>
</protein>
<name>A0A0E9XUX0_ANGAN</name>
<sequence length="60" mass="6254">MAIAALSLLKTRKVIKPAVNCSLVSGPYSLVVVSAFPKSYTIGTVGPLLVLHLPALYLTG</sequence>
<dbReference type="AlphaFoldDB" id="A0A0E9XUX0"/>
<reference evidence="1" key="2">
    <citation type="journal article" date="2015" name="Fish Shellfish Immunol.">
        <title>Early steps in the European eel (Anguilla anguilla)-Vibrio vulnificus interaction in the gills: Role of the RtxA13 toxin.</title>
        <authorList>
            <person name="Callol A."/>
            <person name="Pajuelo D."/>
            <person name="Ebbesson L."/>
            <person name="Teles M."/>
            <person name="MacKenzie S."/>
            <person name="Amaro C."/>
        </authorList>
    </citation>
    <scope>NUCLEOTIDE SEQUENCE</scope>
</reference>
<organism evidence="1">
    <name type="scientific">Anguilla anguilla</name>
    <name type="common">European freshwater eel</name>
    <name type="synonym">Muraena anguilla</name>
    <dbReference type="NCBI Taxonomy" id="7936"/>
    <lineage>
        <taxon>Eukaryota</taxon>
        <taxon>Metazoa</taxon>
        <taxon>Chordata</taxon>
        <taxon>Craniata</taxon>
        <taxon>Vertebrata</taxon>
        <taxon>Euteleostomi</taxon>
        <taxon>Actinopterygii</taxon>
        <taxon>Neopterygii</taxon>
        <taxon>Teleostei</taxon>
        <taxon>Anguilliformes</taxon>
        <taxon>Anguillidae</taxon>
        <taxon>Anguilla</taxon>
    </lineage>
</organism>
<dbReference type="EMBL" id="GBXM01002133">
    <property type="protein sequence ID" value="JAI06445.1"/>
    <property type="molecule type" value="Transcribed_RNA"/>
</dbReference>
<reference evidence="1" key="1">
    <citation type="submission" date="2014-11" db="EMBL/GenBank/DDBJ databases">
        <authorList>
            <person name="Amaro Gonzalez C."/>
        </authorList>
    </citation>
    <scope>NUCLEOTIDE SEQUENCE</scope>
</reference>
<accession>A0A0E9XUX0</accession>